<dbReference type="Pfam" id="PF17953">
    <property type="entry name" value="Csm4_C"/>
    <property type="match status" value="1"/>
</dbReference>
<dbReference type="EMBL" id="AP011782">
    <property type="protein sequence ID" value="BAL57703.1"/>
    <property type="molecule type" value="Genomic_DNA"/>
</dbReference>
<proteinExistence type="inferred from homology"/>
<organism evidence="6">
    <name type="scientific">uncultured Acetothermia bacterium</name>
    <dbReference type="NCBI Taxonomy" id="236499"/>
    <lineage>
        <taxon>Bacteria</taxon>
        <taxon>Candidatus Bipolaricaulota</taxon>
        <taxon>environmental samples</taxon>
    </lineage>
</organism>
<dbReference type="InterPro" id="IPR040932">
    <property type="entry name" value="Csm4_C"/>
</dbReference>
<dbReference type="GO" id="GO:0003723">
    <property type="term" value="F:RNA binding"/>
    <property type="evidence" value="ECO:0007669"/>
    <property type="project" value="UniProtKB-KW"/>
</dbReference>
<evidence type="ECO:0000256" key="2">
    <source>
        <dbReference type="ARBA" id="ARBA00016109"/>
    </source>
</evidence>
<sequence length="337" mass="38441">MEQLKLIKLKPKAPFHLGERGIGLEETSEIVHSDTIFGALCWCWTLLTGRSAYEFVEPFLEDRPPFLLSSAFPYVNDLLLVPRPLVELAVQGDREFRRRAQNTDFISMRLLEHLGRGSVSQDDVTLCFEERLMVLSSEKSSLLDSQRPWTIIQVPRVALDRRTSASEIYHMGRLTFAQGCGLYLLVRVLDPHSELTRVLPALFRLLGDEGLGGERSCGYGFFEPEEHEITLNIQTSPDRKLLLSLYNPKDQDELSQLDLSQSAYHLVRRRSWVFSPQAKNLQTRAVTYFIEGSVLRSRSSLRTPGRLIEVLSPDEGAPHSVYRYGFGFWIEWPGGLV</sequence>
<evidence type="ECO:0000259" key="5">
    <source>
        <dbReference type="Pfam" id="PF17953"/>
    </source>
</evidence>
<protein>
    <recommendedName>
        <fullName evidence="2">CRISPR system Cms protein Csm4</fullName>
    </recommendedName>
</protein>
<reference evidence="6" key="2">
    <citation type="journal article" date="2012" name="PLoS ONE">
        <title>A Deeply Branching Thermophilic Bacterium with an Ancient Acetyl-CoA Pathway Dominates a Subsurface Ecosystem.</title>
        <authorList>
            <person name="Takami H."/>
            <person name="Noguchi H."/>
            <person name="Takaki Y."/>
            <person name="Uchiyama I."/>
            <person name="Toyoda A."/>
            <person name="Nishi S."/>
            <person name="Chee G.-J."/>
            <person name="Arai W."/>
            <person name="Nunoura T."/>
            <person name="Itoh T."/>
            <person name="Hattori M."/>
            <person name="Takai K."/>
        </authorList>
    </citation>
    <scope>NUCLEOTIDE SEQUENCE</scope>
</reference>
<accession>H5SNG7</accession>
<dbReference type="AlphaFoldDB" id="H5SNG7"/>
<dbReference type="GO" id="GO:0051607">
    <property type="term" value="P:defense response to virus"/>
    <property type="evidence" value="ECO:0007669"/>
    <property type="project" value="UniProtKB-KW"/>
</dbReference>
<name>H5SNG7_9BACT</name>
<keyword evidence="3" id="KW-0694">RNA-binding</keyword>
<dbReference type="InterPro" id="IPR005510">
    <property type="entry name" value="Csm4"/>
</dbReference>
<keyword evidence="4" id="KW-0051">Antiviral defense</keyword>
<gene>
    <name evidence="6" type="ORF">HGMM_F52A12C23</name>
</gene>
<feature type="domain" description="Csm4 C-terminal" evidence="5">
    <location>
        <begin position="239"/>
        <end position="331"/>
    </location>
</feature>
<evidence type="ECO:0000313" key="6">
    <source>
        <dbReference type="EMBL" id="BAL57703.1"/>
    </source>
</evidence>
<evidence type="ECO:0000256" key="4">
    <source>
        <dbReference type="ARBA" id="ARBA00023118"/>
    </source>
</evidence>
<evidence type="ECO:0000256" key="3">
    <source>
        <dbReference type="ARBA" id="ARBA00022884"/>
    </source>
</evidence>
<dbReference type="NCBIfam" id="TIGR01903">
    <property type="entry name" value="cas5_csm4"/>
    <property type="match status" value="1"/>
</dbReference>
<reference evidence="6" key="1">
    <citation type="journal article" date="2005" name="Environ. Microbiol.">
        <title>Genetic and functional properties of uncultivated thermophilic crenarchaeotes from a subsurface gold mine as revealed by analysis of genome fragments.</title>
        <authorList>
            <person name="Nunoura T."/>
            <person name="Hirayama H."/>
            <person name="Takami H."/>
            <person name="Oida H."/>
            <person name="Nishi S."/>
            <person name="Shimamura S."/>
            <person name="Suzuki Y."/>
            <person name="Inagaki F."/>
            <person name="Takai K."/>
            <person name="Nealson K.H."/>
            <person name="Horikoshi K."/>
        </authorList>
    </citation>
    <scope>NUCLEOTIDE SEQUENCE</scope>
</reference>
<evidence type="ECO:0000256" key="1">
    <source>
        <dbReference type="ARBA" id="ARBA00005772"/>
    </source>
</evidence>
<comment type="similarity">
    <text evidence="1">Belongs to the CRISPR-associated Csm4 family.</text>
</comment>